<dbReference type="InterPro" id="IPR028082">
    <property type="entry name" value="Peripla_BP_I"/>
</dbReference>
<gene>
    <name evidence="6" type="ORF">V6984_05175</name>
</gene>
<evidence type="ECO:0000256" key="4">
    <source>
        <dbReference type="SAM" id="Phobius"/>
    </source>
</evidence>
<evidence type="ECO:0000256" key="1">
    <source>
        <dbReference type="ARBA" id="ARBA00004196"/>
    </source>
</evidence>
<dbReference type="SUPFAM" id="SSF53822">
    <property type="entry name" value="Periplasmic binding protein-like I"/>
    <property type="match status" value="1"/>
</dbReference>
<keyword evidence="4" id="KW-1133">Transmembrane helix</keyword>
<dbReference type="InterPro" id="IPR025997">
    <property type="entry name" value="SBP_2_dom"/>
</dbReference>
<dbReference type="Proteomes" id="UP001451571">
    <property type="component" value="Chromosome"/>
</dbReference>
<dbReference type="PANTHER" id="PTHR46847">
    <property type="entry name" value="D-ALLOSE-BINDING PERIPLASMIC PROTEIN-RELATED"/>
    <property type="match status" value="1"/>
</dbReference>
<dbReference type="EMBL" id="CP146256">
    <property type="protein sequence ID" value="XAH75156.1"/>
    <property type="molecule type" value="Genomic_DNA"/>
</dbReference>
<evidence type="ECO:0000313" key="7">
    <source>
        <dbReference type="Proteomes" id="UP001451571"/>
    </source>
</evidence>
<keyword evidence="4" id="KW-0812">Transmembrane</keyword>
<evidence type="ECO:0000256" key="3">
    <source>
        <dbReference type="ARBA" id="ARBA00022729"/>
    </source>
</evidence>
<name>A0ABZ3EY65_9FIRM</name>
<accession>A0ABZ3EY65</accession>
<keyword evidence="7" id="KW-1185">Reference proteome</keyword>
<dbReference type="Pfam" id="PF13407">
    <property type="entry name" value="Peripla_BP_4"/>
    <property type="match status" value="1"/>
</dbReference>
<dbReference type="PANTHER" id="PTHR46847:SF1">
    <property type="entry name" value="D-ALLOSE-BINDING PERIPLASMIC PROTEIN-RELATED"/>
    <property type="match status" value="1"/>
</dbReference>
<keyword evidence="4" id="KW-0472">Membrane</keyword>
<organism evidence="6 7">
    <name type="scientific">Kineothrix sedimenti</name>
    <dbReference type="NCBI Taxonomy" id="3123317"/>
    <lineage>
        <taxon>Bacteria</taxon>
        <taxon>Bacillati</taxon>
        <taxon>Bacillota</taxon>
        <taxon>Clostridia</taxon>
        <taxon>Lachnospirales</taxon>
        <taxon>Lachnospiraceae</taxon>
        <taxon>Kineothrix</taxon>
    </lineage>
</organism>
<feature type="transmembrane region" description="Helical" evidence="4">
    <location>
        <begin position="9"/>
        <end position="29"/>
    </location>
</feature>
<protein>
    <submittedName>
        <fullName evidence="6">Substrate-binding domain-containing protein</fullName>
    </submittedName>
</protein>
<evidence type="ECO:0000256" key="2">
    <source>
        <dbReference type="ARBA" id="ARBA00007639"/>
    </source>
</evidence>
<dbReference type="Gene3D" id="3.40.50.2300">
    <property type="match status" value="2"/>
</dbReference>
<reference evidence="6 7" key="1">
    <citation type="submission" date="2024-02" db="EMBL/GenBank/DDBJ databases">
        <title>Bacterial strain from lacustrine sediment.</title>
        <authorList>
            <person name="Petit C."/>
            <person name="Fadhlaoui K."/>
        </authorList>
    </citation>
    <scope>NUCLEOTIDE SEQUENCE [LARGE SCALE GENOMIC DNA]</scope>
    <source>
        <strain evidence="6 7">IPX-CK</strain>
    </source>
</reference>
<comment type="subcellular location">
    <subcellularLocation>
        <location evidence="1">Cell envelope</location>
    </subcellularLocation>
</comment>
<proteinExistence type="inferred from homology"/>
<keyword evidence="3" id="KW-0732">Signal</keyword>
<evidence type="ECO:0000313" key="6">
    <source>
        <dbReference type="EMBL" id="XAH75156.1"/>
    </source>
</evidence>
<dbReference type="RefSeq" id="WP_342758719.1">
    <property type="nucleotide sequence ID" value="NZ_CP146256.1"/>
</dbReference>
<sequence>MSRSRKMKLFIVFCTGILITIGILIIVLFRNPTFGAGNRDSDGQKHYVAVIAKSTTSAFWKSVFAGAKAASTEYNLEITCDGPESEEDYETQNAMVEKAVADGAEVIVFSAVDFNANAAAIDWAIAQGVNVVVIDSEVNSSGVSCVISTDNYAAGRMAGEAALESDDKALYVGIVNFDENSANGQQREQGFRDAIMGESRVTVIDSINVLSNVEDAMEGTRIMLEQHPQIDVIATFNEWTSLGVGYTIEEMGLGDSTKVIAFDSNVVSVGLLETGEVDALIVQNPYAMGYLGIENAYNVINDIFIREKVIDTATTIVTKENMYDPDYQKILFSFD</sequence>
<comment type="similarity">
    <text evidence="2">Belongs to the bacterial solute-binding protein 2 family.</text>
</comment>
<evidence type="ECO:0000259" key="5">
    <source>
        <dbReference type="Pfam" id="PF13407"/>
    </source>
</evidence>
<feature type="domain" description="Periplasmic binding protein" evidence="5">
    <location>
        <begin position="48"/>
        <end position="301"/>
    </location>
</feature>